<evidence type="ECO:0000256" key="4">
    <source>
        <dbReference type="RuleBase" id="RU004005"/>
    </source>
</evidence>
<dbReference type="PANTHER" id="PTHR13501:SF8">
    <property type="entry name" value="LARGE RIBOSOMAL SUBUNIT PROTEIN UL22M"/>
    <property type="match status" value="1"/>
</dbReference>
<evidence type="ECO:0000313" key="6">
    <source>
        <dbReference type="Proteomes" id="UP001623330"/>
    </source>
</evidence>
<dbReference type="EMBL" id="JBEVYD010000005">
    <property type="protein sequence ID" value="KAL3232424.1"/>
    <property type="molecule type" value="Genomic_DNA"/>
</dbReference>
<dbReference type="InterPro" id="IPR036394">
    <property type="entry name" value="Ribosomal_uL22_sf"/>
</dbReference>
<sequence length="310" mass="35701">MFPWSRIVARSIIRPIRGSRTTNKRFLNSSSVWLNNKSANQSLFGSITDSTVKDADSNDPTKVSNRLEAAVKSTDDSGEIKVNKDDVTFENDEVLQKFIRDQHQKEALAPELLLSPLKRQVYELNCKANGGFYKKDTVVTIPETKEKFQLKLTKQELEALEPSVYLRSYRLKYSTKKAIHLLRMLSGLDVKKAITQCHFSDKKIARDIAELLQKGIKDGERLGLNADDLYISQIWSGNDGWLKKRIEYKGRGRIGIIRHRSIHVRCILKTHSVTKKRLEYEKQLKEKMKKPWVQLADRPVRGVPGSSYKW</sequence>
<keyword evidence="2 4" id="KW-0689">Ribosomal protein</keyword>
<organism evidence="5 6">
    <name type="scientific">Nakaseomyces bracarensis</name>
    <dbReference type="NCBI Taxonomy" id="273131"/>
    <lineage>
        <taxon>Eukaryota</taxon>
        <taxon>Fungi</taxon>
        <taxon>Dikarya</taxon>
        <taxon>Ascomycota</taxon>
        <taxon>Saccharomycotina</taxon>
        <taxon>Saccharomycetes</taxon>
        <taxon>Saccharomycetales</taxon>
        <taxon>Saccharomycetaceae</taxon>
        <taxon>Nakaseomyces</taxon>
    </lineage>
</organism>
<dbReference type="Pfam" id="PF00237">
    <property type="entry name" value="Ribosomal_L22"/>
    <property type="match status" value="1"/>
</dbReference>
<comment type="similarity">
    <text evidence="1 4">Belongs to the universal ribosomal protein uL22 family.</text>
</comment>
<evidence type="ECO:0000256" key="1">
    <source>
        <dbReference type="ARBA" id="ARBA00009451"/>
    </source>
</evidence>
<protein>
    <submittedName>
        <fullName evidence="5">Large ribosomal subunit protein uL22m</fullName>
    </submittedName>
</protein>
<dbReference type="InterPro" id="IPR047867">
    <property type="entry name" value="Ribosomal_uL22_bac/org-type"/>
</dbReference>
<evidence type="ECO:0000256" key="2">
    <source>
        <dbReference type="ARBA" id="ARBA00022980"/>
    </source>
</evidence>
<comment type="caution">
    <text evidence="5">The sequence shown here is derived from an EMBL/GenBank/DDBJ whole genome shotgun (WGS) entry which is preliminary data.</text>
</comment>
<dbReference type="PANTHER" id="PTHR13501">
    <property type="entry name" value="CHLOROPLAST 50S RIBOSOMAL PROTEIN L22-RELATED"/>
    <property type="match status" value="1"/>
</dbReference>
<proteinExistence type="inferred from homology"/>
<dbReference type="SUPFAM" id="SSF54843">
    <property type="entry name" value="Ribosomal protein L22"/>
    <property type="match status" value="1"/>
</dbReference>
<dbReference type="Proteomes" id="UP001623330">
    <property type="component" value="Unassembled WGS sequence"/>
</dbReference>
<reference evidence="5 6" key="1">
    <citation type="submission" date="2024-05" db="EMBL/GenBank/DDBJ databases">
        <title>Long read based assembly of the Candida bracarensis genome reveals expanded adhesin content.</title>
        <authorList>
            <person name="Marcet-Houben M."/>
            <person name="Ksiezopolska E."/>
            <person name="Gabaldon T."/>
        </authorList>
    </citation>
    <scope>NUCLEOTIDE SEQUENCE [LARGE SCALE GENOMIC DNA]</scope>
    <source>
        <strain evidence="5 6">CBM6</strain>
    </source>
</reference>
<evidence type="ECO:0000256" key="3">
    <source>
        <dbReference type="ARBA" id="ARBA00023274"/>
    </source>
</evidence>
<gene>
    <name evidence="5" type="ORF">RNJ44_04340</name>
</gene>
<dbReference type="Gene3D" id="3.90.470.10">
    <property type="entry name" value="Ribosomal protein L22/L17"/>
    <property type="match status" value="1"/>
</dbReference>
<accession>A0ABR4NUM6</accession>
<evidence type="ECO:0000313" key="5">
    <source>
        <dbReference type="EMBL" id="KAL3232424.1"/>
    </source>
</evidence>
<keyword evidence="6" id="KW-1185">Reference proteome</keyword>
<dbReference type="InterPro" id="IPR001063">
    <property type="entry name" value="Ribosomal_uL22"/>
</dbReference>
<name>A0ABR4NUM6_9SACH</name>
<keyword evidence="3 4" id="KW-0687">Ribonucleoprotein</keyword>